<dbReference type="InterPro" id="IPR000182">
    <property type="entry name" value="GNAT_dom"/>
</dbReference>
<evidence type="ECO:0000313" key="2">
    <source>
        <dbReference type="EMBL" id="MBL7255553.1"/>
    </source>
</evidence>
<dbReference type="SUPFAM" id="SSF55729">
    <property type="entry name" value="Acyl-CoA N-acyltransferases (Nat)"/>
    <property type="match status" value="1"/>
</dbReference>
<protein>
    <submittedName>
        <fullName evidence="2">GNAT family N-acetyltransferase</fullName>
    </submittedName>
</protein>
<keyword evidence="3" id="KW-1185">Reference proteome</keyword>
<feature type="domain" description="N-acetyltransferase" evidence="1">
    <location>
        <begin position="16"/>
        <end position="181"/>
    </location>
</feature>
<reference evidence="2 3" key="1">
    <citation type="submission" date="2021-01" db="EMBL/GenBank/DDBJ databases">
        <title>Actinoplanes sp. nov. LDG1-01 isolated from lichen.</title>
        <authorList>
            <person name="Saeng-In P."/>
            <person name="Phongsopitanun W."/>
            <person name="Kanchanasin P."/>
            <person name="Yuki M."/>
            <person name="Kudo T."/>
            <person name="Ohkuma M."/>
            <person name="Tanasupawat S."/>
        </authorList>
    </citation>
    <scope>NUCLEOTIDE SEQUENCE [LARGE SCALE GENOMIC DNA]</scope>
    <source>
        <strain evidence="2 3">LDG1-01</strain>
    </source>
</reference>
<evidence type="ECO:0000259" key="1">
    <source>
        <dbReference type="PROSITE" id="PS51186"/>
    </source>
</evidence>
<gene>
    <name evidence="2" type="ORF">JKJ07_14705</name>
</gene>
<dbReference type="RefSeq" id="WP_202992061.1">
    <property type="nucleotide sequence ID" value="NZ_JAENHO010000004.1"/>
</dbReference>
<accession>A0ABS1VLS5</accession>
<evidence type="ECO:0000313" key="3">
    <source>
        <dbReference type="Proteomes" id="UP000598996"/>
    </source>
</evidence>
<dbReference type="EMBL" id="JAENHO010000004">
    <property type="protein sequence ID" value="MBL7255553.1"/>
    <property type="molecule type" value="Genomic_DNA"/>
</dbReference>
<dbReference type="InterPro" id="IPR016181">
    <property type="entry name" value="Acyl_CoA_acyltransferase"/>
</dbReference>
<dbReference type="PANTHER" id="PTHR43441">
    <property type="entry name" value="RIBOSOMAL-PROTEIN-SERINE ACETYLTRANSFERASE"/>
    <property type="match status" value="1"/>
</dbReference>
<dbReference type="PROSITE" id="PS51186">
    <property type="entry name" value="GNAT"/>
    <property type="match status" value="1"/>
</dbReference>
<dbReference type="PANTHER" id="PTHR43441:SF10">
    <property type="entry name" value="ACETYLTRANSFERASE"/>
    <property type="match status" value="1"/>
</dbReference>
<proteinExistence type="predicted"/>
<dbReference type="Proteomes" id="UP000598996">
    <property type="component" value="Unassembled WGS sequence"/>
</dbReference>
<dbReference type="Gene3D" id="3.40.630.30">
    <property type="match status" value="1"/>
</dbReference>
<name>A0ABS1VLS5_9ACTN</name>
<dbReference type="Pfam" id="PF13302">
    <property type="entry name" value="Acetyltransf_3"/>
    <property type="match status" value="1"/>
</dbReference>
<sequence>MSENVFPDIVLRTARLTLRAPHEDDVDAIVAAVADPLTQRWLPLPDPYEREHAVTFVAETAPTVRASGRGLIRAIECDGELAGLIDLKNTDWRHRTTEIGYWTTPAVRGRGVMTEATVALSRWALTEAAFERVIMRIAPGNTASIRVAERAGFTYEGVARNAGIIHAGRVDLAIYSLIPADLTT</sequence>
<comment type="caution">
    <text evidence="2">The sequence shown here is derived from an EMBL/GenBank/DDBJ whole genome shotgun (WGS) entry which is preliminary data.</text>
</comment>
<organism evidence="2 3">
    <name type="scientific">Paractinoplanes lichenicola</name>
    <dbReference type="NCBI Taxonomy" id="2802976"/>
    <lineage>
        <taxon>Bacteria</taxon>
        <taxon>Bacillati</taxon>
        <taxon>Actinomycetota</taxon>
        <taxon>Actinomycetes</taxon>
        <taxon>Micromonosporales</taxon>
        <taxon>Micromonosporaceae</taxon>
        <taxon>Paractinoplanes</taxon>
    </lineage>
</organism>
<dbReference type="InterPro" id="IPR051908">
    <property type="entry name" value="Ribosomal_N-acetyltransferase"/>
</dbReference>